<dbReference type="Gene3D" id="1.10.10.10">
    <property type="entry name" value="Winged helix-like DNA-binding domain superfamily/Winged helix DNA-binding domain"/>
    <property type="match status" value="1"/>
</dbReference>
<dbReference type="PANTHER" id="PTHR43537">
    <property type="entry name" value="TRANSCRIPTIONAL REGULATOR, GNTR FAMILY"/>
    <property type="match status" value="1"/>
</dbReference>
<dbReference type="SMART" id="SM00895">
    <property type="entry name" value="FCD"/>
    <property type="match status" value="1"/>
</dbReference>
<accession>A0A250AYY4</accession>
<gene>
    <name evidence="5" type="ORF">AWC35_05900</name>
</gene>
<dbReference type="GO" id="GO:0003677">
    <property type="term" value="F:DNA binding"/>
    <property type="evidence" value="ECO:0007669"/>
    <property type="project" value="UniProtKB-KW"/>
</dbReference>
<dbReference type="Pfam" id="PF07729">
    <property type="entry name" value="FCD"/>
    <property type="match status" value="1"/>
</dbReference>
<evidence type="ECO:0000313" key="6">
    <source>
        <dbReference type="Proteomes" id="UP000217182"/>
    </source>
</evidence>
<reference evidence="5 6" key="1">
    <citation type="submission" date="2016-01" db="EMBL/GenBank/DDBJ databases">
        <authorList>
            <person name="Oliw E.H."/>
        </authorList>
    </citation>
    <scope>NUCLEOTIDE SEQUENCE [LARGE SCALE GENOMIC DNA]</scope>
    <source>
        <strain evidence="5 6">FRB97</strain>
    </source>
</reference>
<dbReference type="InterPro" id="IPR036390">
    <property type="entry name" value="WH_DNA-bd_sf"/>
</dbReference>
<dbReference type="Gene3D" id="1.20.120.530">
    <property type="entry name" value="GntR ligand-binding domain-like"/>
    <property type="match status" value="1"/>
</dbReference>
<proteinExistence type="predicted"/>
<dbReference type="OrthoDB" id="5243844at2"/>
<keyword evidence="3" id="KW-0804">Transcription</keyword>
<feature type="domain" description="HTH gntR-type" evidence="4">
    <location>
        <begin position="9"/>
        <end position="76"/>
    </location>
</feature>
<dbReference type="EMBL" id="CP014136">
    <property type="protein sequence ID" value="ATA18912.1"/>
    <property type="molecule type" value="Genomic_DNA"/>
</dbReference>
<sequence>MSQVATAKQREVQRIVEALSVAIAQHRLKPGARLVEAQIVEALNANRNHVQAALQRLALLHIVTIEPNRGAMVAQPEAREAREIFIARRAIESAIVASITPERIAQFGDEIAAQQQAERAAAQRQDRRDIVRELSAFHLLLASVSGNKVLGEILANLMVRSSLIVALYQRNDTPACQCAEHGAIVAALAAGKVEEAQRIMLAHLNELEAELALELDPAAGAMSLRQALNAEASLAK</sequence>
<protein>
    <submittedName>
        <fullName evidence="5">GntR family transcriptional regulator</fullName>
    </submittedName>
</protein>
<evidence type="ECO:0000313" key="5">
    <source>
        <dbReference type="EMBL" id="ATA18912.1"/>
    </source>
</evidence>
<name>A0A250AYY4_9GAMM</name>
<dbReference type="SUPFAM" id="SSF46785">
    <property type="entry name" value="Winged helix' DNA-binding domain"/>
    <property type="match status" value="1"/>
</dbReference>
<dbReference type="RefSeq" id="WP_095845517.1">
    <property type="nucleotide sequence ID" value="NZ_CP014136.1"/>
</dbReference>
<dbReference type="InterPro" id="IPR008920">
    <property type="entry name" value="TF_FadR/GntR_C"/>
</dbReference>
<keyword evidence="1" id="KW-0805">Transcription regulation</keyword>
<dbReference type="InterPro" id="IPR011711">
    <property type="entry name" value="GntR_C"/>
</dbReference>
<dbReference type="AlphaFoldDB" id="A0A250AYY4"/>
<keyword evidence="2" id="KW-0238">DNA-binding</keyword>
<dbReference type="PANTHER" id="PTHR43537:SF53">
    <property type="entry name" value="HTH-TYPE TRANSCRIPTIONAL REPRESSOR NANR"/>
    <property type="match status" value="1"/>
</dbReference>
<evidence type="ECO:0000256" key="1">
    <source>
        <dbReference type="ARBA" id="ARBA00023015"/>
    </source>
</evidence>
<evidence type="ECO:0000256" key="3">
    <source>
        <dbReference type="ARBA" id="ARBA00023163"/>
    </source>
</evidence>
<dbReference type="Proteomes" id="UP000217182">
    <property type="component" value="Chromosome"/>
</dbReference>
<evidence type="ECO:0000259" key="4">
    <source>
        <dbReference type="PROSITE" id="PS50949"/>
    </source>
</evidence>
<evidence type="ECO:0000256" key="2">
    <source>
        <dbReference type="ARBA" id="ARBA00023125"/>
    </source>
</evidence>
<dbReference type="InterPro" id="IPR036388">
    <property type="entry name" value="WH-like_DNA-bd_sf"/>
</dbReference>
<organism evidence="5 6">
    <name type="scientific">Gibbsiella quercinecans</name>
    <dbReference type="NCBI Taxonomy" id="929813"/>
    <lineage>
        <taxon>Bacteria</taxon>
        <taxon>Pseudomonadati</taxon>
        <taxon>Pseudomonadota</taxon>
        <taxon>Gammaproteobacteria</taxon>
        <taxon>Enterobacterales</taxon>
        <taxon>Yersiniaceae</taxon>
        <taxon>Gibbsiella</taxon>
    </lineage>
</organism>
<keyword evidence="6" id="KW-1185">Reference proteome</keyword>
<dbReference type="Pfam" id="PF00392">
    <property type="entry name" value="GntR"/>
    <property type="match status" value="1"/>
</dbReference>
<dbReference type="SUPFAM" id="SSF48008">
    <property type="entry name" value="GntR ligand-binding domain-like"/>
    <property type="match status" value="1"/>
</dbReference>
<dbReference type="InterPro" id="IPR000524">
    <property type="entry name" value="Tscrpt_reg_HTH_GntR"/>
</dbReference>
<dbReference type="GO" id="GO:0003700">
    <property type="term" value="F:DNA-binding transcription factor activity"/>
    <property type="evidence" value="ECO:0007669"/>
    <property type="project" value="InterPro"/>
</dbReference>
<dbReference type="KEGG" id="gqu:AWC35_05900"/>
<dbReference type="SMART" id="SM00345">
    <property type="entry name" value="HTH_GNTR"/>
    <property type="match status" value="1"/>
</dbReference>
<dbReference type="PROSITE" id="PS50949">
    <property type="entry name" value="HTH_GNTR"/>
    <property type="match status" value="1"/>
</dbReference>